<dbReference type="GO" id="GO:0016779">
    <property type="term" value="F:nucleotidyltransferase activity"/>
    <property type="evidence" value="ECO:0007669"/>
    <property type="project" value="InterPro"/>
</dbReference>
<dbReference type="Proteomes" id="UP000014062">
    <property type="component" value="Chromosome"/>
</dbReference>
<dbReference type="Gene3D" id="3.30.460.10">
    <property type="entry name" value="Beta Polymerase, domain 2"/>
    <property type="match status" value="1"/>
</dbReference>
<dbReference type="InterPro" id="IPR002934">
    <property type="entry name" value="Polymerase_NTP_transf_dom"/>
</dbReference>
<dbReference type="AlphaFoldDB" id="A0A7U9DSH6"/>
<evidence type="ECO:0000313" key="2">
    <source>
        <dbReference type="EMBL" id="EOY48540.1"/>
    </source>
</evidence>
<evidence type="ECO:0000313" key="3">
    <source>
        <dbReference type="Proteomes" id="UP000014062"/>
    </source>
</evidence>
<feature type="domain" description="Polymerase nucleotidyl transferase" evidence="1">
    <location>
        <begin position="7"/>
        <end position="63"/>
    </location>
</feature>
<dbReference type="Pfam" id="PF01909">
    <property type="entry name" value="NTP_transf_2"/>
    <property type="match status" value="1"/>
</dbReference>
<reference evidence="3" key="1">
    <citation type="journal article" date="2013" name="Genome Biol. Evol.">
        <title>The genome sequence of Streptomyces lividans 66 reveals a novel tRNA-dependent peptide biosynthetic system within a metal-related genomic island.</title>
        <authorList>
            <person name="Cruz-Morales P."/>
            <person name="Vijgenboom E."/>
            <person name="Iruegas-Bocardo F."/>
            <person name="Girard G."/>
            <person name="Yanez-Guerra L.A."/>
            <person name="Ramos-Aboites H.E."/>
            <person name="Pernodet J.L."/>
            <person name="Anne J."/>
            <person name="van Wezel G.P."/>
            <person name="Barona-Gomez F."/>
        </authorList>
    </citation>
    <scope>NUCLEOTIDE SEQUENCE [LARGE SCALE GENOMIC DNA]</scope>
    <source>
        <strain evidence="3">1326</strain>
    </source>
</reference>
<protein>
    <recommendedName>
        <fullName evidence="1">Polymerase nucleotidyl transferase domain-containing protein</fullName>
    </recommendedName>
</protein>
<sequence>MDAARAVVEEQHPEARTAFLGGGVATGRRTAMSDLDVAVLLPGTPAPYRESLQYAGRPVEMSVHTEATWHAYIERELPTRGSPLLWMCADGLLLFDTDGLGARLAAQAWTLTAAGPPVSAEEIDARRYAITDTLDDPAGRDDPRERLFIAT</sequence>
<proteinExistence type="predicted"/>
<gene>
    <name evidence="2" type="ORF">SLI_3827</name>
</gene>
<dbReference type="CDD" id="cd05403">
    <property type="entry name" value="NT_KNTase_like"/>
    <property type="match status" value="1"/>
</dbReference>
<evidence type="ECO:0000259" key="1">
    <source>
        <dbReference type="Pfam" id="PF01909"/>
    </source>
</evidence>
<dbReference type="EMBL" id="CM001889">
    <property type="protein sequence ID" value="EOY48540.1"/>
    <property type="molecule type" value="Genomic_DNA"/>
</dbReference>
<organism evidence="2 3">
    <name type="scientific">Streptomyces lividans 1326</name>
    <dbReference type="NCBI Taxonomy" id="1200984"/>
    <lineage>
        <taxon>Bacteria</taxon>
        <taxon>Bacillati</taxon>
        <taxon>Actinomycetota</taxon>
        <taxon>Actinomycetes</taxon>
        <taxon>Kitasatosporales</taxon>
        <taxon>Streptomycetaceae</taxon>
        <taxon>Streptomyces</taxon>
    </lineage>
</organism>
<name>A0A7U9DSH6_STRLI</name>
<dbReference type="SUPFAM" id="SSF81301">
    <property type="entry name" value="Nucleotidyltransferase"/>
    <property type="match status" value="1"/>
</dbReference>
<dbReference type="InterPro" id="IPR043519">
    <property type="entry name" value="NT_sf"/>
</dbReference>
<accession>A0A7U9DSH6</accession>